<feature type="domain" description="SAM" evidence="3">
    <location>
        <begin position="607"/>
        <end position="666"/>
    </location>
</feature>
<dbReference type="PANTHER" id="PTHR12776:SF1">
    <property type="entry name" value="KAZRIN"/>
    <property type="match status" value="1"/>
</dbReference>
<protein>
    <submittedName>
        <fullName evidence="5">Kazrin-like isoform X1</fullName>
    </submittedName>
</protein>
<feature type="compositionally biased region" description="Low complexity" evidence="2">
    <location>
        <begin position="384"/>
        <end position="394"/>
    </location>
</feature>
<evidence type="ECO:0000256" key="1">
    <source>
        <dbReference type="SAM" id="Coils"/>
    </source>
</evidence>
<dbReference type="Proteomes" id="UP000694941">
    <property type="component" value="Unplaced"/>
</dbReference>
<dbReference type="RefSeq" id="XP_022246499.1">
    <property type="nucleotide sequence ID" value="XM_022390791.1"/>
</dbReference>
<evidence type="ECO:0000313" key="5">
    <source>
        <dbReference type="RefSeq" id="XP_022246499.1"/>
    </source>
</evidence>
<feature type="domain" description="SAM" evidence="3">
    <location>
        <begin position="525"/>
        <end position="590"/>
    </location>
</feature>
<dbReference type="SMART" id="SM00454">
    <property type="entry name" value="SAM"/>
    <property type="match status" value="3"/>
</dbReference>
<dbReference type="InterPro" id="IPR059089">
    <property type="entry name" value="Kazrin_N"/>
</dbReference>
<feature type="compositionally biased region" description="Polar residues" evidence="2">
    <location>
        <begin position="130"/>
        <end position="143"/>
    </location>
</feature>
<dbReference type="InterPro" id="IPR037614">
    <property type="entry name" value="Kazrin"/>
</dbReference>
<evidence type="ECO:0000313" key="4">
    <source>
        <dbReference type="Proteomes" id="UP000694941"/>
    </source>
</evidence>
<organism evidence="4 5">
    <name type="scientific">Limulus polyphemus</name>
    <name type="common">Atlantic horseshoe crab</name>
    <dbReference type="NCBI Taxonomy" id="6850"/>
    <lineage>
        <taxon>Eukaryota</taxon>
        <taxon>Metazoa</taxon>
        <taxon>Ecdysozoa</taxon>
        <taxon>Arthropoda</taxon>
        <taxon>Chelicerata</taxon>
        <taxon>Merostomata</taxon>
        <taxon>Xiphosura</taxon>
        <taxon>Limulidae</taxon>
        <taxon>Limulus</taxon>
    </lineage>
</organism>
<feature type="coiled-coil region" evidence="1">
    <location>
        <begin position="184"/>
        <end position="299"/>
    </location>
</feature>
<dbReference type="InterPro" id="IPR037616">
    <property type="entry name" value="Kazrin_SAM_rpt_3"/>
</dbReference>
<feature type="region of interest" description="Disordered" evidence="2">
    <location>
        <begin position="843"/>
        <end position="874"/>
    </location>
</feature>
<dbReference type="CDD" id="cd09570">
    <property type="entry name" value="SAM_kazrin_repeat3"/>
    <property type="match status" value="1"/>
</dbReference>
<dbReference type="Pfam" id="PF00536">
    <property type="entry name" value="SAM_1"/>
    <property type="match status" value="2"/>
</dbReference>
<feature type="region of interest" description="Disordered" evidence="2">
    <location>
        <begin position="439"/>
        <end position="495"/>
    </location>
</feature>
<name>A0ABM1SS93_LIMPO</name>
<evidence type="ECO:0000256" key="2">
    <source>
        <dbReference type="SAM" id="MobiDB-lite"/>
    </source>
</evidence>
<proteinExistence type="predicted"/>
<feature type="compositionally biased region" description="Polar residues" evidence="2">
    <location>
        <begin position="87"/>
        <end position="101"/>
    </location>
</feature>
<reference evidence="5" key="1">
    <citation type="submission" date="2025-08" db="UniProtKB">
        <authorList>
            <consortium name="RefSeq"/>
        </authorList>
    </citation>
    <scope>IDENTIFICATION</scope>
    <source>
        <tissue evidence="5">Muscle</tissue>
    </source>
</reference>
<dbReference type="GeneID" id="106463315"/>
<dbReference type="Gene3D" id="1.10.150.50">
    <property type="entry name" value="Transcription Factor, Ets-1"/>
    <property type="match status" value="3"/>
</dbReference>
<feature type="compositionally biased region" description="Low complexity" evidence="2">
    <location>
        <begin position="111"/>
        <end position="124"/>
    </location>
</feature>
<feature type="compositionally biased region" description="Polar residues" evidence="2">
    <location>
        <begin position="478"/>
        <end position="495"/>
    </location>
</feature>
<dbReference type="Pfam" id="PF25986">
    <property type="entry name" value="Kazrin"/>
    <property type="match status" value="1"/>
</dbReference>
<dbReference type="PANTHER" id="PTHR12776">
    <property type="entry name" value="KAZRIN-RELATED"/>
    <property type="match status" value="1"/>
</dbReference>
<keyword evidence="1" id="KW-0175">Coiled coil</keyword>
<dbReference type="Pfam" id="PF07647">
    <property type="entry name" value="SAM_2"/>
    <property type="match status" value="1"/>
</dbReference>
<feature type="region of interest" description="Disordered" evidence="2">
    <location>
        <begin position="357"/>
        <end position="424"/>
    </location>
</feature>
<feature type="region of interest" description="Disordered" evidence="2">
    <location>
        <begin position="87"/>
        <end position="151"/>
    </location>
</feature>
<dbReference type="InterPro" id="IPR013761">
    <property type="entry name" value="SAM/pointed_sf"/>
</dbReference>
<gene>
    <name evidence="5" type="primary">LOC106463315</name>
</gene>
<evidence type="ECO:0000259" key="3">
    <source>
        <dbReference type="PROSITE" id="PS50105"/>
    </source>
</evidence>
<dbReference type="PROSITE" id="PS50105">
    <property type="entry name" value="SAM_DOMAIN"/>
    <property type="match status" value="2"/>
</dbReference>
<feature type="compositionally biased region" description="Polar residues" evidence="2">
    <location>
        <begin position="358"/>
        <end position="379"/>
    </location>
</feature>
<sequence>MALMRRLLVDAQAKFRKMMEDNKDLASRIDGDINNAHQEVSLLRAELADTNKRISEITTGEKIFPVSSTASIMAGNVLTTCLSAPKNNVSSSNQSEPNCYINNVKAPPSPSSNLNCPNNSSSNNGEGDSVIQTSPISSIKDNYSSSLSSTTATTNSITCDRCKNCTHEDTNQLEERLCQQEDINRRLGEENRSLQRELEELRVYKENAHAQEEELRPQTQWLENELKHAKEALAALKQDRKRLKAEKFDLLNQMKQLYGTLEDKENELRDFIRNYEQRMKESEEGLKQLVRAKEECEREKWNILKHARDEAERSVALCAQLGLKDAQIRQLQEELGSIRDRMGYSSDAESTRIFRTNGYHSPSMASTSQTINGRDSSNAPTPTPLSEPTSLLYTGTPTITVDEDQNSVYYSTTSSRDDRLPSLPGLSRSAEEIYVNTNTNSDVSSVKKSRKRKEGKGTWGSISRVFSRGRHRKELDTSVLNGGSSDQRSSWSPHSSLYASPLTEDSYNEKLKLLEEAQGIPMEKWKAAIVLSWLEITLGMPQYGAKCSENIKSGKILLELSDGELEVGLGITNAMHQRKLRLAIEEHRDSSACLYPKINLLSHMWVLDEWLPSLGLAIYRDVFNSQLVDGRVLNTLIKKDLEKYLNITRKFHQLSIMHGIQLLRMVKFDKQMLTQRRSRCEHMDLDPLAWTNQRFIKWVKSIDLEEYAENLQGSGVHGALVVLEPSFTADTMAMALGIPTSKNIIRRHLTTELDSLIQPARMSLEAEAVFYSRKNQKKNAGSSSISATGSLGRSFMRSHSRATLDRTDKRHTNTRFSTWKSLQGSWTQTLGLTMKQEFYQSHNLQSSSLTPKRVDSHRRVKSQGHIESLTITPV</sequence>
<dbReference type="InterPro" id="IPR001660">
    <property type="entry name" value="SAM"/>
</dbReference>
<dbReference type="SUPFAM" id="SSF47769">
    <property type="entry name" value="SAM/Pointed domain"/>
    <property type="match status" value="2"/>
</dbReference>
<accession>A0ABM1SS93</accession>
<keyword evidence="4" id="KW-1185">Reference proteome</keyword>